<protein>
    <recommendedName>
        <fullName evidence="3">Exonuclease domain-containing protein</fullName>
    </recommendedName>
</protein>
<gene>
    <name evidence="1" type="ORF">MCOR_14312</name>
</gene>
<dbReference type="AlphaFoldDB" id="A0A6J8B2J6"/>
<dbReference type="OrthoDB" id="6141287at2759"/>
<keyword evidence="2" id="KW-1185">Reference proteome</keyword>
<evidence type="ECO:0008006" key="3">
    <source>
        <dbReference type="Google" id="ProtNLM"/>
    </source>
</evidence>
<dbReference type="EMBL" id="CACVKT020002487">
    <property type="protein sequence ID" value="CAC5378065.1"/>
    <property type="molecule type" value="Genomic_DNA"/>
</dbReference>
<dbReference type="InterPro" id="IPR012337">
    <property type="entry name" value="RNaseH-like_sf"/>
</dbReference>
<reference evidence="1 2" key="1">
    <citation type="submission" date="2020-06" db="EMBL/GenBank/DDBJ databases">
        <authorList>
            <person name="Li R."/>
            <person name="Bekaert M."/>
        </authorList>
    </citation>
    <scope>NUCLEOTIDE SEQUENCE [LARGE SCALE GENOMIC DNA]</scope>
    <source>
        <strain evidence="2">wild</strain>
    </source>
</reference>
<dbReference type="GO" id="GO:0003676">
    <property type="term" value="F:nucleic acid binding"/>
    <property type="evidence" value="ECO:0007669"/>
    <property type="project" value="InterPro"/>
</dbReference>
<evidence type="ECO:0000313" key="2">
    <source>
        <dbReference type="Proteomes" id="UP000507470"/>
    </source>
</evidence>
<name>A0A6J8B2J6_MYTCO</name>
<dbReference type="SUPFAM" id="SSF53098">
    <property type="entry name" value="Ribonuclease H-like"/>
    <property type="match status" value="1"/>
</dbReference>
<proteinExistence type="predicted"/>
<organism evidence="1 2">
    <name type="scientific">Mytilus coruscus</name>
    <name type="common">Sea mussel</name>
    <dbReference type="NCBI Taxonomy" id="42192"/>
    <lineage>
        <taxon>Eukaryota</taxon>
        <taxon>Metazoa</taxon>
        <taxon>Spiralia</taxon>
        <taxon>Lophotrochozoa</taxon>
        <taxon>Mollusca</taxon>
        <taxon>Bivalvia</taxon>
        <taxon>Autobranchia</taxon>
        <taxon>Pteriomorphia</taxon>
        <taxon>Mytilida</taxon>
        <taxon>Mytiloidea</taxon>
        <taxon>Mytilidae</taxon>
        <taxon>Mytilinae</taxon>
        <taxon>Mytilus</taxon>
    </lineage>
</organism>
<dbReference type="Proteomes" id="UP000507470">
    <property type="component" value="Unassembled WGS sequence"/>
</dbReference>
<dbReference type="Gene3D" id="3.30.420.10">
    <property type="entry name" value="Ribonuclease H-like superfamily/Ribonuclease H"/>
    <property type="match status" value="1"/>
</dbReference>
<dbReference type="InterPro" id="IPR036397">
    <property type="entry name" value="RNaseH_sf"/>
</dbReference>
<accession>A0A6J8B2J6</accession>
<sequence length="165" mass="18481">MSMLKLDNSVMLRNYIKKAVSDETKSEVKRLIDALPEAVKIIDAVKVEGNTVTIMGKITKQIPSRLTINDFEEFIIFDLETTGLSQNSDITQIAASSGSNLFQRYIMQKCEINHEASKITGLTFLQSTNKMYLNRTIVQTCSIEQAALDFIDFLKITKQTCSGST</sequence>
<evidence type="ECO:0000313" key="1">
    <source>
        <dbReference type="EMBL" id="CAC5378065.1"/>
    </source>
</evidence>